<comment type="caution">
    <text evidence="1">The sequence shown here is derived from an EMBL/GenBank/DDBJ whole genome shotgun (WGS) entry which is preliminary data.</text>
</comment>
<organism evidence="1 2">
    <name type="scientific">Drouetiella hepatica Uher 2000/2452</name>
    <dbReference type="NCBI Taxonomy" id="904376"/>
    <lineage>
        <taxon>Bacteria</taxon>
        <taxon>Bacillati</taxon>
        <taxon>Cyanobacteriota</taxon>
        <taxon>Cyanophyceae</taxon>
        <taxon>Oculatellales</taxon>
        <taxon>Oculatellaceae</taxon>
        <taxon>Drouetiella</taxon>
    </lineage>
</organism>
<dbReference type="NCBIfam" id="TIGR01484">
    <property type="entry name" value="HAD-SF-IIB"/>
    <property type="match status" value="1"/>
</dbReference>
<name>A0A951QD35_9CYAN</name>
<dbReference type="InterPro" id="IPR000150">
    <property type="entry name" value="Cof"/>
</dbReference>
<dbReference type="InterPro" id="IPR036412">
    <property type="entry name" value="HAD-like_sf"/>
</dbReference>
<protein>
    <submittedName>
        <fullName evidence="1">Cof-type HAD-IIB family hydrolase</fullName>
    </submittedName>
</protein>
<evidence type="ECO:0000313" key="1">
    <source>
        <dbReference type="EMBL" id="MBW4661032.1"/>
    </source>
</evidence>
<dbReference type="SUPFAM" id="SSF56784">
    <property type="entry name" value="HAD-like"/>
    <property type="match status" value="1"/>
</dbReference>
<reference evidence="1" key="2">
    <citation type="journal article" date="2022" name="Microbiol. Resour. Announc.">
        <title>Metagenome Sequencing to Explore Phylogenomics of Terrestrial Cyanobacteria.</title>
        <authorList>
            <person name="Ward R.D."/>
            <person name="Stajich J.E."/>
            <person name="Johansen J.R."/>
            <person name="Huntemann M."/>
            <person name="Clum A."/>
            <person name="Foster B."/>
            <person name="Foster B."/>
            <person name="Roux S."/>
            <person name="Palaniappan K."/>
            <person name="Varghese N."/>
            <person name="Mukherjee S."/>
            <person name="Reddy T.B.K."/>
            <person name="Daum C."/>
            <person name="Copeland A."/>
            <person name="Chen I.A."/>
            <person name="Ivanova N.N."/>
            <person name="Kyrpides N.C."/>
            <person name="Shapiro N."/>
            <person name="Eloe-Fadrosh E.A."/>
            <person name="Pietrasiak N."/>
        </authorList>
    </citation>
    <scope>NUCLEOTIDE SEQUENCE</scope>
    <source>
        <strain evidence="1">UHER 2000/2452</strain>
    </source>
</reference>
<dbReference type="PROSITE" id="PS01229">
    <property type="entry name" value="COF_2"/>
    <property type="match status" value="1"/>
</dbReference>
<dbReference type="NCBIfam" id="TIGR00099">
    <property type="entry name" value="Cof-subfamily"/>
    <property type="match status" value="1"/>
</dbReference>
<dbReference type="PANTHER" id="PTHR10000">
    <property type="entry name" value="PHOSPHOSERINE PHOSPHATASE"/>
    <property type="match status" value="1"/>
</dbReference>
<accession>A0A951QD35</accession>
<sequence length="296" mass="32578">MTQQIPIVPASSFPETACSETQPIRLLVLDLDGTVVGSSNQIRPAVKRAIQAVQAKGVQVAIATGRMYRSALRFHQDLDLHLPLMSYQGALIKNPADEIISRHLTVPRELALQLLDYFDQPDLRQRLSVHAYINDRLYVRELTPDSVDYAERSDIEPNVANLHEVVAEQEPTKLLALCEQPALIDQVLDSLRQRYSPDQLYFTKSVATFFEATHPAANKGNAVQHLAENVLGLRSENVMAIGDNFNDLEMIQYAGVGVAMGSAPDAVKASANWVAPDVELDGAVAAIEQFVLSPKL</sequence>
<dbReference type="AlphaFoldDB" id="A0A951QD35"/>
<dbReference type="EMBL" id="JAHHHD010000029">
    <property type="protein sequence ID" value="MBW4661032.1"/>
    <property type="molecule type" value="Genomic_DNA"/>
</dbReference>
<dbReference type="InterPro" id="IPR023214">
    <property type="entry name" value="HAD_sf"/>
</dbReference>
<dbReference type="Pfam" id="PF08282">
    <property type="entry name" value="Hydrolase_3"/>
    <property type="match status" value="1"/>
</dbReference>
<dbReference type="GO" id="GO:0005829">
    <property type="term" value="C:cytosol"/>
    <property type="evidence" value="ECO:0007669"/>
    <property type="project" value="TreeGrafter"/>
</dbReference>
<keyword evidence="1" id="KW-0378">Hydrolase</keyword>
<evidence type="ECO:0000313" key="2">
    <source>
        <dbReference type="Proteomes" id="UP000757435"/>
    </source>
</evidence>
<dbReference type="Gene3D" id="3.30.1240.10">
    <property type="match status" value="1"/>
</dbReference>
<dbReference type="Proteomes" id="UP000757435">
    <property type="component" value="Unassembled WGS sequence"/>
</dbReference>
<reference evidence="1" key="1">
    <citation type="submission" date="2021-05" db="EMBL/GenBank/DDBJ databases">
        <authorList>
            <person name="Pietrasiak N."/>
            <person name="Ward R."/>
            <person name="Stajich J.E."/>
            <person name="Kurbessoian T."/>
        </authorList>
    </citation>
    <scope>NUCLEOTIDE SEQUENCE</scope>
    <source>
        <strain evidence="1">UHER 2000/2452</strain>
    </source>
</reference>
<dbReference type="Gene3D" id="3.40.50.1000">
    <property type="entry name" value="HAD superfamily/HAD-like"/>
    <property type="match status" value="1"/>
</dbReference>
<dbReference type="InterPro" id="IPR006379">
    <property type="entry name" value="HAD-SF_hydro_IIB"/>
</dbReference>
<dbReference type="SFLD" id="SFLDG01140">
    <property type="entry name" value="C2.B:_Phosphomannomutase_and_P"/>
    <property type="match status" value="1"/>
</dbReference>
<proteinExistence type="predicted"/>
<dbReference type="GO" id="GO:0016791">
    <property type="term" value="F:phosphatase activity"/>
    <property type="evidence" value="ECO:0007669"/>
    <property type="project" value="UniProtKB-ARBA"/>
</dbReference>
<dbReference type="CDD" id="cd07516">
    <property type="entry name" value="HAD_Pase"/>
    <property type="match status" value="1"/>
</dbReference>
<gene>
    <name evidence="1" type="ORF">KME15_20335</name>
</gene>
<dbReference type="SFLD" id="SFLDS00003">
    <property type="entry name" value="Haloacid_Dehalogenase"/>
    <property type="match status" value="1"/>
</dbReference>
<dbReference type="PANTHER" id="PTHR10000:SF8">
    <property type="entry name" value="HAD SUPERFAMILY HYDROLASE-LIKE, TYPE 3"/>
    <property type="match status" value="1"/>
</dbReference>
<dbReference type="GO" id="GO:0000287">
    <property type="term" value="F:magnesium ion binding"/>
    <property type="evidence" value="ECO:0007669"/>
    <property type="project" value="TreeGrafter"/>
</dbReference>